<proteinExistence type="predicted"/>
<dbReference type="KEGG" id="naq:D0T90_03420"/>
<accession>A0A5P3MQ78</accession>
<dbReference type="EMBL" id="CP031699">
    <property type="protein sequence ID" value="QEY23668.1"/>
    <property type="molecule type" value="Genomic_DNA"/>
</dbReference>
<reference evidence="1 2" key="1">
    <citation type="submission" date="2018-08" db="EMBL/GenBank/DDBJ databases">
        <title>Neisseria animalis ATCC 49930 complete genome.</title>
        <authorList>
            <person name="Veseli I.A."/>
            <person name="Mascarenhas dos Santos A.C."/>
            <person name="Buttler R."/>
            <person name="Pombert J.-F."/>
        </authorList>
    </citation>
    <scope>NUCLEOTIDE SEQUENCE [LARGE SCALE GENOMIC DNA]</scope>
    <source>
        <strain evidence="1 2">ATCC 49930</strain>
    </source>
</reference>
<dbReference type="AlphaFoldDB" id="A0A5P3MQ78"/>
<dbReference type="Proteomes" id="UP000325536">
    <property type="component" value="Chromosome"/>
</dbReference>
<keyword evidence="2" id="KW-1185">Reference proteome</keyword>
<gene>
    <name evidence="1" type="ORF">D0T90_03420</name>
</gene>
<protein>
    <submittedName>
        <fullName evidence="1">Uncharacterized protein</fullName>
    </submittedName>
</protein>
<name>A0A5P3MQ78_NEIAN</name>
<organism evidence="1 2">
    <name type="scientific">Neisseria animalis</name>
    <dbReference type="NCBI Taxonomy" id="492"/>
    <lineage>
        <taxon>Bacteria</taxon>
        <taxon>Pseudomonadati</taxon>
        <taxon>Pseudomonadota</taxon>
        <taxon>Betaproteobacteria</taxon>
        <taxon>Neisseriales</taxon>
        <taxon>Neisseriaceae</taxon>
        <taxon>Neisseria</taxon>
    </lineage>
</organism>
<sequence>MDYVTHAARLRTIPHKAVSLQPSVFMPSKGRLQNNILLFCRRPFAVGQRIKPANGSNAVPFLF</sequence>
<evidence type="ECO:0000313" key="1">
    <source>
        <dbReference type="EMBL" id="QEY23668.1"/>
    </source>
</evidence>
<evidence type="ECO:0000313" key="2">
    <source>
        <dbReference type="Proteomes" id="UP000325536"/>
    </source>
</evidence>